<name>A0A919TZJ3_9ACTN</name>
<organism evidence="1 2">
    <name type="scientific">Paractinoplanes tereljensis</name>
    <dbReference type="NCBI Taxonomy" id="571912"/>
    <lineage>
        <taxon>Bacteria</taxon>
        <taxon>Bacillati</taxon>
        <taxon>Actinomycetota</taxon>
        <taxon>Actinomycetes</taxon>
        <taxon>Micromonosporales</taxon>
        <taxon>Micromonosporaceae</taxon>
        <taxon>Paractinoplanes</taxon>
    </lineage>
</organism>
<evidence type="ECO:0000313" key="2">
    <source>
        <dbReference type="Proteomes" id="UP000623608"/>
    </source>
</evidence>
<reference evidence="1" key="1">
    <citation type="submission" date="2021-01" db="EMBL/GenBank/DDBJ databases">
        <title>Whole genome shotgun sequence of Actinoplanes tereljensis NBRC 105297.</title>
        <authorList>
            <person name="Komaki H."/>
            <person name="Tamura T."/>
        </authorList>
    </citation>
    <scope>NUCLEOTIDE SEQUENCE</scope>
    <source>
        <strain evidence="1">NBRC 105297</strain>
    </source>
</reference>
<sequence>MFEEFVAAVASALSTQGSALVVAGGKSALKNVYEIVRARFGHATPAADGLDAALQQPGDIARIEVLARYLATAMAEDPAFAQQVTAAWQGATAHGSADGSAVVNNFSGQAQQVIQTRSIHGGIKF</sequence>
<proteinExistence type="predicted"/>
<dbReference type="EMBL" id="BOMY01000060">
    <property type="protein sequence ID" value="GIF26330.1"/>
    <property type="molecule type" value="Genomic_DNA"/>
</dbReference>
<comment type="caution">
    <text evidence="1">The sequence shown here is derived from an EMBL/GenBank/DDBJ whole genome shotgun (WGS) entry which is preliminary data.</text>
</comment>
<dbReference type="AlphaFoldDB" id="A0A919TZJ3"/>
<dbReference type="Proteomes" id="UP000623608">
    <property type="component" value="Unassembled WGS sequence"/>
</dbReference>
<keyword evidence="2" id="KW-1185">Reference proteome</keyword>
<gene>
    <name evidence="1" type="ORF">Ate02nite_90600</name>
</gene>
<evidence type="ECO:0000313" key="1">
    <source>
        <dbReference type="EMBL" id="GIF26330.1"/>
    </source>
</evidence>
<protein>
    <submittedName>
        <fullName evidence="1">Uncharacterized protein</fullName>
    </submittedName>
</protein>
<accession>A0A919TZJ3</accession>
<dbReference type="RefSeq" id="WP_203814133.1">
    <property type="nucleotide sequence ID" value="NZ_BOMY01000060.1"/>
</dbReference>